<evidence type="ECO:0000313" key="3">
    <source>
        <dbReference type="Proteomes" id="UP000004474"/>
    </source>
</evidence>
<evidence type="ECO:0000313" key="2">
    <source>
        <dbReference type="EMBL" id="EKA61732.1"/>
    </source>
</evidence>
<protein>
    <submittedName>
        <fullName evidence="2">Uncharacterized protein</fullName>
    </submittedName>
</protein>
<dbReference type="Proteomes" id="UP000004474">
    <property type="component" value="Unassembled WGS sequence"/>
</dbReference>
<gene>
    <name evidence="2" type="ORF">B277_06208</name>
</gene>
<dbReference type="eggNOG" id="COG3170">
    <property type="taxonomic scope" value="Bacteria"/>
</dbReference>
<reference evidence="2 3" key="1">
    <citation type="journal article" date="2012" name="J. Bacteriol.">
        <title>Genome Sequence of Janibacter hoylei MTCC8307, Isolated from the Stratospheric Air.</title>
        <authorList>
            <person name="Pawar S.P."/>
            <person name="Dhotre D.P."/>
            <person name="Shetty S.A."/>
            <person name="Chowdhury S.P."/>
            <person name="Chaudhari B.L."/>
            <person name="Shouche Y.S."/>
        </authorList>
    </citation>
    <scope>NUCLEOTIDE SEQUENCE [LARGE SCALE GENOMIC DNA]</scope>
    <source>
        <strain evidence="2 3">PVAS-1</strain>
    </source>
</reference>
<feature type="compositionally biased region" description="Low complexity" evidence="1">
    <location>
        <begin position="209"/>
        <end position="263"/>
    </location>
</feature>
<comment type="caution">
    <text evidence="2">The sequence shown here is derived from an EMBL/GenBank/DDBJ whole genome shotgun (WGS) entry which is preliminary data.</text>
</comment>
<feature type="compositionally biased region" description="Low complexity" evidence="1">
    <location>
        <begin position="152"/>
        <end position="168"/>
    </location>
</feature>
<name>K1E8K8_9MICO</name>
<accession>K1E8K8</accession>
<sequence length="271" mass="28096">MGDWGRVGGVAGAGFAAYARVLHPVPVTRLDLSDVDTWGMPRVLVETRWPWAEIASRQGLTMHPLVQFNRLADLHSGVQFADGWQVGQTREGCLDVDLLAGLTGHLRDATATPDDLVAGIWAGWGELSGSASVVYLSDDAGLQAGGRGAGCSGSPSGGVRPRSGPRCVEPCGAGRSCSCPGASVCSSRPRPPSWPTRHGRGARGSGSWQRRPSSARRSSGPQAASGSSRARSTGTARSSPAHVSSSTRSSRTSGSRPTRSTRAVTSPGRVT</sequence>
<proteinExistence type="predicted"/>
<dbReference type="STRING" id="1210046.B277_06208"/>
<organism evidence="2 3">
    <name type="scientific">Janibacter hoylei PVAS-1</name>
    <dbReference type="NCBI Taxonomy" id="1210046"/>
    <lineage>
        <taxon>Bacteria</taxon>
        <taxon>Bacillati</taxon>
        <taxon>Actinomycetota</taxon>
        <taxon>Actinomycetes</taxon>
        <taxon>Micrococcales</taxon>
        <taxon>Intrasporangiaceae</taxon>
        <taxon>Janibacter</taxon>
    </lineage>
</organism>
<evidence type="ECO:0000256" key="1">
    <source>
        <dbReference type="SAM" id="MobiDB-lite"/>
    </source>
</evidence>
<dbReference type="AlphaFoldDB" id="K1E8K8"/>
<feature type="region of interest" description="Disordered" evidence="1">
    <location>
        <begin position="146"/>
        <end position="271"/>
    </location>
</feature>
<dbReference type="EMBL" id="ALWX01000022">
    <property type="protein sequence ID" value="EKA61732.1"/>
    <property type="molecule type" value="Genomic_DNA"/>
</dbReference>